<reference evidence="1 2" key="1">
    <citation type="submission" date="2019-11" db="EMBL/GenBank/DDBJ databases">
        <authorList>
            <person name="Li J."/>
        </authorList>
    </citation>
    <scope>NUCLEOTIDE SEQUENCE [LARGE SCALE GENOMIC DNA]</scope>
    <source>
        <strain evidence="1 2">J4</strain>
    </source>
</reference>
<name>A0A6G1X2S8_9BACI</name>
<sequence>MFSPDERKRHFDTMVKRIESSKLVEGIVQIGSGVFGFSDEFSDIDFMVATSNVNDAEPAKNILRQFFSEINPAYIKEKQFSKDIFLLIVLLENNLEFNVSIVPREFLTVKSPLWKVIVDKTGFVTKKMKSENQKFENNPVKYETDIDVPFEFVYCALSLHKALRRTNVIYALKMLEKMRTYTLYLQAMNENKKLHQFKAYDTLEPSFIKKYLTTYPENTNVRDLKDSAENLIRLFTSVLHRSTIFSMDDALQQLLNESI</sequence>
<dbReference type="Gene3D" id="1.20.120.330">
    <property type="entry name" value="Nucleotidyltransferases domain 2"/>
    <property type="match status" value="1"/>
</dbReference>
<comment type="caution">
    <text evidence="1">The sequence shown here is derived from an EMBL/GenBank/DDBJ whole genome shotgun (WGS) entry which is preliminary data.</text>
</comment>
<accession>A0A6G1X2S8</accession>
<gene>
    <name evidence="1" type="ORF">GH754_03030</name>
</gene>
<evidence type="ECO:0008006" key="3">
    <source>
        <dbReference type="Google" id="ProtNLM"/>
    </source>
</evidence>
<dbReference type="AlphaFoldDB" id="A0A6G1X2S8"/>
<dbReference type="Proteomes" id="UP000480185">
    <property type="component" value="Unassembled WGS sequence"/>
</dbReference>
<proteinExistence type="predicted"/>
<evidence type="ECO:0000313" key="1">
    <source>
        <dbReference type="EMBL" id="MRG85297.1"/>
    </source>
</evidence>
<dbReference type="InterPro" id="IPR043519">
    <property type="entry name" value="NT_sf"/>
</dbReference>
<evidence type="ECO:0000313" key="2">
    <source>
        <dbReference type="Proteomes" id="UP000480185"/>
    </source>
</evidence>
<keyword evidence="2" id="KW-1185">Reference proteome</keyword>
<dbReference type="Gene3D" id="3.30.460.10">
    <property type="entry name" value="Beta Polymerase, domain 2"/>
    <property type="match status" value="1"/>
</dbReference>
<organism evidence="1 2">
    <name type="scientific">Salinibacillus xinjiangensis</name>
    <dbReference type="NCBI Taxonomy" id="1229268"/>
    <lineage>
        <taxon>Bacteria</taxon>
        <taxon>Bacillati</taxon>
        <taxon>Bacillota</taxon>
        <taxon>Bacilli</taxon>
        <taxon>Bacillales</taxon>
        <taxon>Bacillaceae</taxon>
        <taxon>Salinibacillus</taxon>
    </lineage>
</organism>
<dbReference type="RefSeq" id="WP_153727259.1">
    <property type="nucleotide sequence ID" value="NZ_WJNH01000002.1"/>
</dbReference>
<dbReference type="OrthoDB" id="2821267at2"/>
<dbReference type="InterPro" id="IPR007530">
    <property type="entry name" value="Aminoglycoside_adenylylTfrase"/>
</dbReference>
<protein>
    <recommendedName>
        <fullName evidence="3">Polymerase nucleotidyl transferase domain-containing protein</fullName>
    </recommendedName>
</protein>
<dbReference type="Pfam" id="PF04439">
    <property type="entry name" value="Adenyl_transf"/>
    <property type="match status" value="1"/>
</dbReference>
<dbReference type="EMBL" id="WJNH01000002">
    <property type="protein sequence ID" value="MRG85297.1"/>
    <property type="molecule type" value="Genomic_DNA"/>
</dbReference>
<dbReference type="SUPFAM" id="SSF81301">
    <property type="entry name" value="Nucleotidyltransferase"/>
    <property type="match status" value="1"/>
</dbReference>